<dbReference type="Pfam" id="PF04205">
    <property type="entry name" value="FMN_bind"/>
    <property type="match status" value="1"/>
</dbReference>
<sequence>MSVKPLLRKLISVTVFLLVSMIALFWILRYSEDQKFSRQFKAKVEPLIGLLTDESGKLLLKESEIIDTLQKSSCLREENIHQIGNVKLYLPHCEFQGRDTTIFAIFADSKGYGGWIKVLALFERQKDRTMKLWKVKVLDARDETEGLGKNVLSDEFQKRFYNVPESGLEKGLKLDLEEFPPTFDAEEAKKEGFILVADIMSYATVSAKAVANAIQVMYNYLKNLN</sequence>
<keyword evidence="6" id="KW-0472">Membrane</keyword>
<dbReference type="InterPro" id="IPR007329">
    <property type="entry name" value="FMN-bd"/>
</dbReference>
<dbReference type="EMBL" id="DSZY01000014">
    <property type="protein sequence ID" value="HGU40264.1"/>
    <property type="molecule type" value="Genomic_DNA"/>
</dbReference>
<name>A0A7C4VT64_9BACT</name>
<evidence type="ECO:0000256" key="1">
    <source>
        <dbReference type="ARBA" id="ARBA00022448"/>
    </source>
</evidence>
<comment type="caution">
    <text evidence="8">The sequence shown here is derived from an EMBL/GenBank/DDBJ whole genome shotgun (WGS) entry which is preliminary data.</text>
</comment>
<dbReference type="GO" id="GO:0022900">
    <property type="term" value="P:electron transport chain"/>
    <property type="evidence" value="ECO:0007669"/>
    <property type="project" value="InterPro"/>
</dbReference>
<dbReference type="GO" id="GO:0005886">
    <property type="term" value="C:plasma membrane"/>
    <property type="evidence" value="ECO:0007669"/>
    <property type="project" value="InterPro"/>
</dbReference>
<keyword evidence="3" id="KW-0285">Flavoprotein</keyword>
<dbReference type="PANTHER" id="PTHR36118:SF1">
    <property type="entry name" value="ION-TRANSLOCATING OXIDOREDUCTASE COMPLEX SUBUNIT G"/>
    <property type="match status" value="1"/>
</dbReference>
<evidence type="ECO:0000256" key="5">
    <source>
        <dbReference type="ARBA" id="ARBA00022982"/>
    </source>
</evidence>
<dbReference type="PANTHER" id="PTHR36118">
    <property type="entry name" value="ION-TRANSLOCATING OXIDOREDUCTASE COMPLEX SUBUNIT G"/>
    <property type="match status" value="1"/>
</dbReference>
<feature type="domain" description="FMN-binding" evidence="7">
    <location>
        <begin position="111"/>
        <end position="216"/>
    </location>
</feature>
<dbReference type="GO" id="GO:0009055">
    <property type="term" value="F:electron transfer activity"/>
    <property type="evidence" value="ECO:0007669"/>
    <property type="project" value="InterPro"/>
</dbReference>
<dbReference type="GO" id="GO:0010181">
    <property type="term" value="F:FMN binding"/>
    <property type="evidence" value="ECO:0007669"/>
    <property type="project" value="InterPro"/>
</dbReference>
<keyword evidence="1" id="KW-0813">Transport</keyword>
<keyword evidence="2" id="KW-0597">Phosphoprotein</keyword>
<organism evidence="8">
    <name type="scientific">Fervidobacterium thailandense</name>
    <dbReference type="NCBI Taxonomy" id="1008305"/>
    <lineage>
        <taxon>Bacteria</taxon>
        <taxon>Thermotogati</taxon>
        <taxon>Thermotogota</taxon>
        <taxon>Thermotogae</taxon>
        <taxon>Thermotogales</taxon>
        <taxon>Fervidobacteriaceae</taxon>
        <taxon>Fervidobacterium</taxon>
    </lineage>
</organism>
<reference evidence="8" key="1">
    <citation type="journal article" date="2020" name="mSystems">
        <title>Genome- and Community-Level Interaction Insights into Carbon Utilization and Element Cycling Functions of Hydrothermarchaeota in Hydrothermal Sediment.</title>
        <authorList>
            <person name="Zhou Z."/>
            <person name="Liu Y."/>
            <person name="Xu W."/>
            <person name="Pan J."/>
            <person name="Luo Z.H."/>
            <person name="Li M."/>
        </authorList>
    </citation>
    <scope>NUCLEOTIDE SEQUENCE [LARGE SCALE GENOMIC DNA]</scope>
    <source>
        <strain evidence="8">SpSt-609</strain>
    </source>
</reference>
<accession>A0A7C4VT64</accession>
<dbReference type="AlphaFoldDB" id="A0A7C4VT64"/>
<gene>
    <name evidence="8" type="ORF">ENT77_03595</name>
</gene>
<feature type="transmembrane region" description="Helical" evidence="6">
    <location>
        <begin position="6"/>
        <end position="28"/>
    </location>
</feature>
<keyword evidence="5" id="KW-0249">Electron transport</keyword>
<keyword evidence="6" id="KW-1133">Transmembrane helix</keyword>
<evidence type="ECO:0000256" key="6">
    <source>
        <dbReference type="SAM" id="Phobius"/>
    </source>
</evidence>
<evidence type="ECO:0000313" key="8">
    <source>
        <dbReference type="EMBL" id="HGU40264.1"/>
    </source>
</evidence>
<evidence type="ECO:0000256" key="4">
    <source>
        <dbReference type="ARBA" id="ARBA00022643"/>
    </source>
</evidence>
<evidence type="ECO:0000256" key="2">
    <source>
        <dbReference type="ARBA" id="ARBA00022553"/>
    </source>
</evidence>
<protein>
    <submittedName>
        <fullName evidence="8">FMN-binding protein</fullName>
    </submittedName>
</protein>
<proteinExistence type="predicted"/>
<keyword evidence="6" id="KW-0812">Transmembrane</keyword>
<dbReference type="InterPro" id="IPR010209">
    <property type="entry name" value="Ion_transpt_RnfG/RsxG"/>
</dbReference>
<evidence type="ECO:0000256" key="3">
    <source>
        <dbReference type="ARBA" id="ARBA00022630"/>
    </source>
</evidence>
<evidence type="ECO:0000259" key="7">
    <source>
        <dbReference type="Pfam" id="PF04205"/>
    </source>
</evidence>
<keyword evidence="4" id="KW-0288">FMN</keyword>